<name>A0AAE0SF81_9BIVA</name>
<gene>
    <name evidence="1" type="ORF">CHS0354_041276</name>
</gene>
<protein>
    <submittedName>
        <fullName evidence="1">Uncharacterized protein</fullName>
    </submittedName>
</protein>
<evidence type="ECO:0000313" key="1">
    <source>
        <dbReference type="EMBL" id="KAK3590215.1"/>
    </source>
</evidence>
<reference evidence="1" key="1">
    <citation type="journal article" date="2021" name="Genome Biol. Evol.">
        <title>A High-Quality Reference Genome for a Parasitic Bivalve with Doubly Uniparental Inheritance (Bivalvia: Unionida).</title>
        <authorList>
            <person name="Smith C.H."/>
        </authorList>
    </citation>
    <scope>NUCLEOTIDE SEQUENCE</scope>
    <source>
        <strain evidence="1">CHS0354</strain>
    </source>
</reference>
<organism evidence="1 2">
    <name type="scientific">Potamilus streckersoni</name>
    <dbReference type="NCBI Taxonomy" id="2493646"/>
    <lineage>
        <taxon>Eukaryota</taxon>
        <taxon>Metazoa</taxon>
        <taxon>Spiralia</taxon>
        <taxon>Lophotrochozoa</taxon>
        <taxon>Mollusca</taxon>
        <taxon>Bivalvia</taxon>
        <taxon>Autobranchia</taxon>
        <taxon>Heteroconchia</taxon>
        <taxon>Palaeoheterodonta</taxon>
        <taxon>Unionida</taxon>
        <taxon>Unionoidea</taxon>
        <taxon>Unionidae</taxon>
        <taxon>Ambleminae</taxon>
        <taxon>Lampsilini</taxon>
        <taxon>Potamilus</taxon>
    </lineage>
</organism>
<proteinExistence type="predicted"/>
<dbReference type="Proteomes" id="UP001195483">
    <property type="component" value="Unassembled WGS sequence"/>
</dbReference>
<keyword evidence="2" id="KW-1185">Reference proteome</keyword>
<evidence type="ECO:0000313" key="2">
    <source>
        <dbReference type="Proteomes" id="UP001195483"/>
    </source>
</evidence>
<sequence length="106" mass="12177">MLLSDDIRRHHLTSYWKIPDRYLDGQYTAVSNHYTSSFGRRSVLDGYQKLTTKIFGFLPLSSSFPLSQIFLGSLSNSSIIAQYPVLILVIFSCPLHMLRRFSPPLH</sequence>
<reference evidence="1" key="2">
    <citation type="journal article" date="2021" name="Genome Biol. Evol.">
        <title>Developing a high-quality reference genome for a parasitic bivalve with doubly uniparental inheritance (Bivalvia: Unionida).</title>
        <authorList>
            <person name="Smith C.H."/>
        </authorList>
    </citation>
    <scope>NUCLEOTIDE SEQUENCE</scope>
    <source>
        <strain evidence="1">CHS0354</strain>
        <tissue evidence="1">Mantle</tissue>
    </source>
</reference>
<comment type="caution">
    <text evidence="1">The sequence shown here is derived from an EMBL/GenBank/DDBJ whole genome shotgun (WGS) entry which is preliminary data.</text>
</comment>
<dbReference type="AlphaFoldDB" id="A0AAE0SF81"/>
<accession>A0AAE0SF81</accession>
<dbReference type="EMBL" id="JAEAOA010002345">
    <property type="protein sequence ID" value="KAK3590215.1"/>
    <property type="molecule type" value="Genomic_DNA"/>
</dbReference>
<reference evidence="1" key="3">
    <citation type="submission" date="2023-05" db="EMBL/GenBank/DDBJ databases">
        <authorList>
            <person name="Smith C.H."/>
        </authorList>
    </citation>
    <scope>NUCLEOTIDE SEQUENCE</scope>
    <source>
        <strain evidence="1">CHS0354</strain>
        <tissue evidence="1">Mantle</tissue>
    </source>
</reference>